<dbReference type="PANTHER" id="PTHR22946">
    <property type="entry name" value="DIENELACTONE HYDROLASE DOMAIN-CONTAINING PROTEIN-RELATED"/>
    <property type="match status" value="1"/>
</dbReference>
<name>A0A517ZBX1_9PLAN</name>
<reference evidence="4 5" key="1">
    <citation type="submission" date="2019-02" db="EMBL/GenBank/DDBJ databases">
        <title>Deep-cultivation of Planctomycetes and their phenomic and genomic characterization uncovers novel biology.</title>
        <authorList>
            <person name="Wiegand S."/>
            <person name="Jogler M."/>
            <person name="Boedeker C."/>
            <person name="Pinto D."/>
            <person name="Vollmers J."/>
            <person name="Rivas-Marin E."/>
            <person name="Kohn T."/>
            <person name="Peeters S.H."/>
            <person name="Heuer A."/>
            <person name="Rast P."/>
            <person name="Oberbeckmann S."/>
            <person name="Bunk B."/>
            <person name="Jeske O."/>
            <person name="Meyerdierks A."/>
            <person name="Storesund J.E."/>
            <person name="Kallscheuer N."/>
            <person name="Luecker S."/>
            <person name="Lage O.M."/>
            <person name="Pohl T."/>
            <person name="Merkel B.J."/>
            <person name="Hornburger P."/>
            <person name="Mueller R.-W."/>
            <person name="Bruemmer F."/>
            <person name="Labrenz M."/>
            <person name="Spormann A.M."/>
            <person name="Op den Camp H."/>
            <person name="Overmann J."/>
            <person name="Amann R."/>
            <person name="Jetten M.S.M."/>
            <person name="Mascher T."/>
            <person name="Medema M.H."/>
            <person name="Devos D.P."/>
            <person name="Kaster A.-K."/>
            <person name="Ovreas L."/>
            <person name="Rohde M."/>
            <person name="Galperin M.Y."/>
            <person name="Jogler C."/>
        </authorList>
    </citation>
    <scope>NUCLEOTIDE SEQUENCE [LARGE SCALE GENOMIC DNA]</scope>
    <source>
        <strain evidence="4 5">Mal4</strain>
    </source>
</reference>
<dbReference type="SUPFAM" id="SSF53474">
    <property type="entry name" value="alpha/beta-Hydrolases"/>
    <property type="match status" value="1"/>
</dbReference>
<evidence type="ECO:0000313" key="5">
    <source>
        <dbReference type="Proteomes" id="UP000320496"/>
    </source>
</evidence>
<keyword evidence="5" id="KW-1185">Reference proteome</keyword>
<dbReference type="GO" id="GO:0008236">
    <property type="term" value="F:serine-type peptidase activity"/>
    <property type="evidence" value="ECO:0007669"/>
    <property type="project" value="InterPro"/>
</dbReference>
<dbReference type="InterPro" id="IPR029058">
    <property type="entry name" value="AB_hydrolase_fold"/>
</dbReference>
<keyword evidence="2" id="KW-0732">Signal</keyword>
<organism evidence="4 5">
    <name type="scientific">Maioricimonas rarisocia</name>
    <dbReference type="NCBI Taxonomy" id="2528026"/>
    <lineage>
        <taxon>Bacteria</taxon>
        <taxon>Pseudomonadati</taxon>
        <taxon>Planctomycetota</taxon>
        <taxon>Planctomycetia</taxon>
        <taxon>Planctomycetales</taxon>
        <taxon>Planctomycetaceae</taxon>
        <taxon>Maioricimonas</taxon>
    </lineage>
</organism>
<keyword evidence="1" id="KW-0378">Hydrolase</keyword>
<feature type="domain" description="Peptidase S9 prolyl oligopeptidase catalytic" evidence="3">
    <location>
        <begin position="89"/>
        <end position="181"/>
    </location>
</feature>
<evidence type="ECO:0000313" key="4">
    <source>
        <dbReference type="EMBL" id="QDU39939.1"/>
    </source>
</evidence>
<dbReference type="GO" id="GO:0052689">
    <property type="term" value="F:carboxylic ester hydrolase activity"/>
    <property type="evidence" value="ECO:0007669"/>
    <property type="project" value="UniProtKB-ARBA"/>
</dbReference>
<dbReference type="Gene3D" id="3.40.50.1820">
    <property type="entry name" value="alpha/beta hydrolase"/>
    <property type="match status" value="1"/>
</dbReference>
<proteinExistence type="predicted"/>
<evidence type="ECO:0000259" key="3">
    <source>
        <dbReference type="Pfam" id="PF00326"/>
    </source>
</evidence>
<feature type="chain" id="PRO_5021885487" evidence="2">
    <location>
        <begin position="28"/>
        <end position="334"/>
    </location>
</feature>
<dbReference type="PANTHER" id="PTHR22946:SF9">
    <property type="entry name" value="POLYKETIDE TRANSFERASE AF380"/>
    <property type="match status" value="1"/>
</dbReference>
<dbReference type="OrthoDB" id="9764953at2"/>
<dbReference type="GO" id="GO:0006508">
    <property type="term" value="P:proteolysis"/>
    <property type="evidence" value="ECO:0007669"/>
    <property type="project" value="InterPro"/>
</dbReference>
<gene>
    <name evidence="4" type="ORF">Mal4_42930</name>
</gene>
<dbReference type="InterPro" id="IPR050261">
    <property type="entry name" value="FrsA_esterase"/>
</dbReference>
<dbReference type="KEGG" id="mri:Mal4_42930"/>
<dbReference type="Proteomes" id="UP000320496">
    <property type="component" value="Chromosome"/>
</dbReference>
<sequence precursor="true">MTNQLHAWRLWSLLLLMGLFAPAAAGADETKVPELEVRTISSTIDGAEQPVRVSAPESATTRPTPLLISLHTWSSDYRQDRSPWVREAVQRGWIYVQPNFRGRNDKPAACGSELARQDVLDALDWARRTWQVDDERIYLAGVSGGGHMTMLMAGYYPERFSAISAWVGISDLAEWYRFHSSDGEVGNYARMVAACCDGAPGTSAKVDAEYASRSPINFIARVGDLRVDLNAGVKDGKSGSVPIHHTLRAFNAIAAAGGYSTISDAEMDYLWENGRLESPLPGDEDEDPTYGREIWLRREAGPARVTIFEGGHEAVPEAACAWLEQQSRKTRHPE</sequence>
<dbReference type="EMBL" id="CP036275">
    <property type="protein sequence ID" value="QDU39939.1"/>
    <property type="molecule type" value="Genomic_DNA"/>
</dbReference>
<evidence type="ECO:0000256" key="2">
    <source>
        <dbReference type="SAM" id="SignalP"/>
    </source>
</evidence>
<evidence type="ECO:0000256" key="1">
    <source>
        <dbReference type="ARBA" id="ARBA00022801"/>
    </source>
</evidence>
<dbReference type="AlphaFoldDB" id="A0A517ZBX1"/>
<dbReference type="Pfam" id="PF00326">
    <property type="entry name" value="Peptidase_S9"/>
    <property type="match status" value="1"/>
</dbReference>
<feature type="signal peptide" evidence="2">
    <location>
        <begin position="1"/>
        <end position="27"/>
    </location>
</feature>
<dbReference type="RefSeq" id="WP_145371071.1">
    <property type="nucleotide sequence ID" value="NZ_CP036275.1"/>
</dbReference>
<accession>A0A517ZBX1</accession>
<dbReference type="InterPro" id="IPR001375">
    <property type="entry name" value="Peptidase_S9_cat"/>
</dbReference>
<protein>
    <submittedName>
        <fullName evidence="4">Prolyl oligopeptidase family protein</fullName>
    </submittedName>
</protein>